<dbReference type="EMBL" id="LOJW01000028">
    <property type="protein sequence ID" value="OOW68665.1"/>
    <property type="molecule type" value="Genomic_DNA"/>
</dbReference>
<dbReference type="InterPro" id="IPR050678">
    <property type="entry name" value="DNA_Partitioning_ATPase"/>
</dbReference>
<evidence type="ECO:0000313" key="3">
    <source>
        <dbReference type="Proteomes" id="UP000190559"/>
    </source>
</evidence>
<dbReference type="InterPro" id="IPR025669">
    <property type="entry name" value="AAA_dom"/>
</dbReference>
<dbReference type="Pfam" id="PF13614">
    <property type="entry name" value="AAA_31"/>
    <property type="match status" value="1"/>
</dbReference>
<evidence type="ECO:0000313" key="2">
    <source>
        <dbReference type="EMBL" id="OOW68665.1"/>
    </source>
</evidence>
<dbReference type="AlphaFoldDB" id="A0A1T1NZ75"/>
<gene>
    <name evidence="2" type="ORF">Xmlh_13040</name>
</gene>
<dbReference type="InterPro" id="IPR027417">
    <property type="entry name" value="P-loop_NTPase"/>
</dbReference>
<dbReference type="Gene3D" id="3.40.50.300">
    <property type="entry name" value="P-loop containing nucleotide triphosphate hydrolases"/>
    <property type="match status" value="1"/>
</dbReference>
<evidence type="ECO:0000259" key="1">
    <source>
        <dbReference type="Pfam" id="PF13614"/>
    </source>
</evidence>
<dbReference type="PANTHER" id="PTHR13696:SF99">
    <property type="entry name" value="COBYRINIC ACID AC-DIAMIDE SYNTHASE"/>
    <property type="match status" value="1"/>
</dbReference>
<proteinExistence type="predicted"/>
<comment type="caution">
    <text evidence="2">The sequence shown here is derived from an EMBL/GenBank/DDBJ whole genome shotgun (WGS) entry which is preliminary data.</text>
</comment>
<protein>
    <submittedName>
        <fullName evidence="2">Chromosome partitioning protein</fullName>
    </submittedName>
</protein>
<reference evidence="2 3" key="1">
    <citation type="submission" date="2015-12" db="EMBL/GenBank/DDBJ databases">
        <authorList>
            <person name="Shamseldin A."/>
            <person name="Moawad H."/>
            <person name="Abd El-Rahim W.M."/>
            <person name="Sadowsky M.J."/>
        </authorList>
    </citation>
    <scope>NUCLEOTIDE SEQUENCE [LARGE SCALE GENOMIC DNA]</scope>
    <source>
        <strain evidence="2 3">LMG9050</strain>
    </source>
</reference>
<sequence>MKTLVLANQKGGVGKSAVAVQFAYFLALVLNKRVLVIDFDHQRNTTKAIRTGGLATVSAITSSTILKTKTSGIEHADFVLVAGDPELIKMEKQAAEHNAFATNLYTFLASVADQFDVCVIDTNPNPDIRQLASLVVSDFVLSPLQLNQEAIDGIGDLLNHENIGIRKIQATLNKKLQLIGILPNIVEPTPFQRDNFRDLSKAFAKLLIPLENGFAAVKKTTAIPEAQAAGLPVWKLGKTSARDAWSQMRPVFEKIATTMGVEQHA</sequence>
<feature type="domain" description="AAA" evidence="1">
    <location>
        <begin position="1"/>
        <end position="177"/>
    </location>
</feature>
<dbReference type="Proteomes" id="UP000190559">
    <property type="component" value="Unassembled WGS sequence"/>
</dbReference>
<dbReference type="SUPFAM" id="SSF52540">
    <property type="entry name" value="P-loop containing nucleoside triphosphate hydrolases"/>
    <property type="match status" value="1"/>
</dbReference>
<name>A0A1T1NZ75_9XANT</name>
<dbReference type="CDD" id="cd02042">
    <property type="entry name" value="ParAB_family"/>
    <property type="match status" value="1"/>
</dbReference>
<accession>A0A1T1NZ75</accession>
<dbReference type="PANTHER" id="PTHR13696">
    <property type="entry name" value="P-LOOP CONTAINING NUCLEOSIDE TRIPHOSPHATE HYDROLASE"/>
    <property type="match status" value="1"/>
</dbReference>
<dbReference type="RefSeq" id="WP_043298226.1">
    <property type="nucleotide sequence ID" value="NZ_LOJW01000028.1"/>
</dbReference>
<organism evidence="2 3">
    <name type="scientific">Xanthomonas axonopodis pv. melhusii</name>
    <dbReference type="NCBI Taxonomy" id="487834"/>
    <lineage>
        <taxon>Bacteria</taxon>
        <taxon>Pseudomonadati</taxon>
        <taxon>Pseudomonadota</taxon>
        <taxon>Gammaproteobacteria</taxon>
        <taxon>Lysobacterales</taxon>
        <taxon>Lysobacteraceae</taxon>
        <taxon>Xanthomonas</taxon>
    </lineage>
</organism>